<dbReference type="GO" id="GO:0008658">
    <property type="term" value="F:penicillin binding"/>
    <property type="evidence" value="ECO:0007669"/>
    <property type="project" value="InterPro"/>
</dbReference>
<dbReference type="OrthoDB" id="9770103at2"/>
<keyword evidence="9" id="KW-0472">Membrane</keyword>
<dbReference type="Proteomes" id="UP000011919">
    <property type="component" value="Unassembled WGS sequence"/>
</dbReference>
<dbReference type="GO" id="GO:0071972">
    <property type="term" value="F:peptidoglycan L,D-transpeptidase activity"/>
    <property type="evidence" value="ECO:0007669"/>
    <property type="project" value="TreeGrafter"/>
</dbReference>
<dbReference type="InterPro" id="IPR050515">
    <property type="entry name" value="Beta-lactam/transpept"/>
</dbReference>
<comment type="subcellular location">
    <subcellularLocation>
        <location evidence="2">Cell membrane</location>
    </subcellularLocation>
    <subcellularLocation>
        <location evidence="1">Membrane</location>
        <topology evidence="1">Single-pass membrane protein</topology>
    </subcellularLocation>
</comment>
<name>M7P5W9_9BACL</name>
<keyword evidence="8" id="KW-1133">Transmembrane helix</keyword>
<evidence type="ECO:0000256" key="6">
    <source>
        <dbReference type="ARBA" id="ARBA00022960"/>
    </source>
</evidence>
<keyword evidence="6" id="KW-0133">Cell shape</keyword>
<dbReference type="eggNOG" id="COG0768">
    <property type="taxonomic scope" value="Bacteria"/>
</dbReference>
<evidence type="ECO:0000256" key="9">
    <source>
        <dbReference type="ARBA" id="ARBA00023136"/>
    </source>
</evidence>
<feature type="domain" description="Penicillin-binding protein transpeptidase" evidence="12">
    <location>
        <begin position="358"/>
        <end position="681"/>
    </location>
</feature>
<evidence type="ECO:0000259" key="13">
    <source>
        <dbReference type="Pfam" id="PF03717"/>
    </source>
</evidence>
<comment type="caution">
    <text evidence="14">The sequence shown here is derived from an EMBL/GenBank/DDBJ whole genome shotgun (WGS) entry which is preliminary data.</text>
</comment>
<dbReference type="PANTHER" id="PTHR30627">
    <property type="entry name" value="PEPTIDOGLYCAN D,D-TRANSPEPTIDASE"/>
    <property type="match status" value="1"/>
</dbReference>
<evidence type="ECO:0000256" key="7">
    <source>
        <dbReference type="ARBA" id="ARBA00022984"/>
    </source>
</evidence>
<evidence type="ECO:0000313" key="15">
    <source>
        <dbReference type="Proteomes" id="UP000011919"/>
    </source>
</evidence>
<evidence type="ECO:0000256" key="4">
    <source>
        <dbReference type="ARBA" id="ARBA00022475"/>
    </source>
</evidence>
<dbReference type="PANTHER" id="PTHR30627:SF2">
    <property type="entry name" value="PEPTIDOGLYCAN D,D-TRANSPEPTIDASE MRDA"/>
    <property type="match status" value="1"/>
</dbReference>
<evidence type="ECO:0000256" key="2">
    <source>
        <dbReference type="ARBA" id="ARBA00004236"/>
    </source>
</evidence>
<dbReference type="Gene3D" id="3.40.710.10">
    <property type="entry name" value="DD-peptidase/beta-lactamase superfamily"/>
    <property type="match status" value="1"/>
</dbReference>
<dbReference type="RefSeq" id="WP_008299950.1">
    <property type="nucleotide sequence ID" value="NZ_AOFT01000010.1"/>
</dbReference>
<reference evidence="14 15" key="1">
    <citation type="journal article" date="2013" name="Genome Announc.">
        <title>Draft Genome Sequence of Bhargavaea cecembensis Strain DSE10T, Isolated from a Deep-Sea Sediment Sample Collected at a Depth of 5,904 m from the Chagos-Laccadive Ridge System in the Indian Ocean.</title>
        <authorList>
            <person name="Shivaji S."/>
            <person name="Ara S."/>
            <person name="Begum Z."/>
            <person name="Ruth M."/>
            <person name="Singh A."/>
            <person name="Kumar Pinnaka A."/>
        </authorList>
    </citation>
    <scope>NUCLEOTIDE SEQUENCE [LARGE SCALE GENOMIC DNA]</scope>
    <source>
        <strain evidence="14 15">DSE10</strain>
    </source>
</reference>
<evidence type="ECO:0000256" key="5">
    <source>
        <dbReference type="ARBA" id="ARBA00022692"/>
    </source>
</evidence>
<evidence type="ECO:0000256" key="10">
    <source>
        <dbReference type="ARBA" id="ARBA00023316"/>
    </source>
</evidence>
<evidence type="ECO:0000256" key="11">
    <source>
        <dbReference type="SAM" id="MobiDB-lite"/>
    </source>
</evidence>
<keyword evidence="5" id="KW-0812">Transmembrane</keyword>
<keyword evidence="10" id="KW-0961">Cell wall biogenesis/degradation</keyword>
<comment type="similarity">
    <text evidence="3">Belongs to the transpeptidase family.</text>
</comment>
<organism evidence="14 15">
    <name type="scientific">Bhargavaea cecembensis DSE10</name>
    <dbReference type="NCBI Taxonomy" id="1235279"/>
    <lineage>
        <taxon>Bacteria</taxon>
        <taxon>Bacillati</taxon>
        <taxon>Bacillota</taxon>
        <taxon>Bacilli</taxon>
        <taxon>Bacillales</taxon>
        <taxon>Caryophanaceae</taxon>
        <taxon>Bhargavaea</taxon>
    </lineage>
</organism>
<dbReference type="InterPro" id="IPR005311">
    <property type="entry name" value="PBP_dimer"/>
</dbReference>
<dbReference type="STRING" id="1235279.C772_02205"/>
<dbReference type="Pfam" id="PF00905">
    <property type="entry name" value="Transpeptidase"/>
    <property type="match status" value="1"/>
</dbReference>
<proteinExistence type="inferred from homology"/>
<dbReference type="GO" id="GO:0009252">
    <property type="term" value="P:peptidoglycan biosynthetic process"/>
    <property type="evidence" value="ECO:0007669"/>
    <property type="project" value="UniProtKB-KW"/>
</dbReference>
<keyword evidence="7" id="KW-0573">Peptidoglycan synthesis</keyword>
<feature type="region of interest" description="Disordered" evidence="11">
    <location>
        <begin position="710"/>
        <end position="735"/>
    </location>
</feature>
<dbReference type="PATRIC" id="fig|1235279.3.peg.2211"/>
<accession>M7P5W9</accession>
<feature type="compositionally biased region" description="Basic and acidic residues" evidence="11">
    <location>
        <begin position="719"/>
        <end position="735"/>
    </location>
</feature>
<dbReference type="InterPro" id="IPR012338">
    <property type="entry name" value="Beta-lactam/transpept-like"/>
</dbReference>
<dbReference type="GO" id="GO:0005886">
    <property type="term" value="C:plasma membrane"/>
    <property type="evidence" value="ECO:0007669"/>
    <property type="project" value="UniProtKB-SubCell"/>
</dbReference>
<keyword evidence="15" id="KW-1185">Reference proteome</keyword>
<protein>
    <submittedName>
        <fullName evidence="14">Penicillin-binding protein H</fullName>
    </submittedName>
</protein>
<dbReference type="InterPro" id="IPR001460">
    <property type="entry name" value="PCN-bd_Tpept"/>
</dbReference>
<evidence type="ECO:0000256" key="1">
    <source>
        <dbReference type="ARBA" id="ARBA00004167"/>
    </source>
</evidence>
<dbReference type="SUPFAM" id="SSF56601">
    <property type="entry name" value="beta-lactamase/transpeptidase-like"/>
    <property type="match status" value="1"/>
</dbReference>
<evidence type="ECO:0000313" key="14">
    <source>
        <dbReference type="EMBL" id="EMR05934.1"/>
    </source>
</evidence>
<evidence type="ECO:0000256" key="8">
    <source>
        <dbReference type="ARBA" id="ARBA00022989"/>
    </source>
</evidence>
<dbReference type="GO" id="GO:0008360">
    <property type="term" value="P:regulation of cell shape"/>
    <property type="evidence" value="ECO:0007669"/>
    <property type="project" value="UniProtKB-KW"/>
</dbReference>
<dbReference type="Pfam" id="PF03717">
    <property type="entry name" value="PBP_dimer"/>
    <property type="match status" value="1"/>
</dbReference>
<sequence>MNRRRRSSKQETPRQKLRKNTAFRMNVLFFTIFLLFSALVLRLGYLQIVKGEDYKRVIERTEEISVNTSVPRGRIYDRNGEILVGNDPKRAITYTKKQSTKTDEMLEVARGLAALIEKDAEDVTMRDKKDFWILLNKDEAYDRVSDKEKQAINSDETKTKTERQRELDSLVRDKITEEDLNAMTAEELEVLAIYREMSSGYNYSPQIIKSGDVTPEEYARVSERLHELPGVNTTTDWERVKNSDLAILGQTTTPKMGLPSDKLDYFLARGYSRNDRVGRSFIEEQYESVLQGQKTIAKNITDKAGNVLETVPVQEGQPGKDLVLTIDNELQRKAEEVVSRHVLSIKNGRNAQMFDRIFFVMLDPNNGEILSMVGKQAYFDEESGAYKVRDRTFGTYQDAYEAGSTVKMATILAGYQHGAVNVGQTMIDAPMYFRGTNPKRSLFNWYSSIPVNDITAITRSSNVYMWKIAIALGGGTYVRNGPLAIDSQAIDRFRHSFSSFGLGVETGIDLPDEAAGQHPSNPTSSNVLDFAIGQFDTYTTMQLAQYVATIANGGYRVAPRVVKEIREPSPDGKTLGPIATEMPVKYLNRISNSDSQIERMKQAMYTVYYNPRGTAYSTFKDTEGYKAAGKTGTAERNYYEADRNDPWFGKPTVNVSHVGFAPYEDPEIAYAVLAPNVSSNTGIIPHPNNEIAREMTDFYFELKQQRIENGQAGANTEGTLKESSDGTVIREGEEE</sequence>
<evidence type="ECO:0000256" key="3">
    <source>
        <dbReference type="ARBA" id="ARBA00007171"/>
    </source>
</evidence>
<dbReference type="Gene3D" id="1.10.10.1230">
    <property type="entry name" value="Penicillin-binding protein, N-terminal non-catalytic domain, head sub-domain"/>
    <property type="match status" value="1"/>
</dbReference>
<evidence type="ECO:0000259" key="12">
    <source>
        <dbReference type="Pfam" id="PF00905"/>
    </source>
</evidence>
<dbReference type="Gene3D" id="3.90.1310.10">
    <property type="entry name" value="Penicillin-binding protein 2a (Domain 2)"/>
    <property type="match status" value="1"/>
</dbReference>
<dbReference type="InterPro" id="IPR036138">
    <property type="entry name" value="PBP_dimer_sf"/>
</dbReference>
<dbReference type="SUPFAM" id="SSF56519">
    <property type="entry name" value="Penicillin binding protein dimerisation domain"/>
    <property type="match status" value="1"/>
</dbReference>
<gene>
    <name evidence="14" type="primary">pbpH</name>
    <name evidence="14" type="ORF">C772_02205</name>
</gene>
<dbReference type="AlphaFoldDB" id="M7P5W9"/>
<feature type="domain" description="Penicillin-binding protein dimerisation" evidence="13">
    <location>
        <begin position="69"/>
        <end position="310"/>
    </location>
</feature>
<dbReference type="GO" id="GO:0071555">
    <property type="term" value="P:cell wall organization"/>
    <property type="evidence" value="ECO:0007669"/>
    <property type="project" value="UniProtKB-KW"/>
</dbReference>
<dbReference type="EMBL" id="AOFT01000010">
    <property type="protein sequence ID" value="EMR05934.1"/>
    <property type="molecule type" value="Genomic_DNA"/>
</dbReference>
<keyword evidence="4" id="KW-1003">Cell membrane</keyword>